<name>A0A3G4ZKS3_9VIRU</name>
<proteinExistence type="predicted"/>
<gene>
    <name evidence="1" type="ORF">Terrestrivirus1_310</name>
</gene>
<accession>A0A3G4ZKS3</accession>
<dbReference type="EMBL" id="MK071979">
    <property type="protein sequence ID" value="AYV75436.1"/>
    <property type="molecule type" value="Genomic_DNA"/>
</dbReference>
<organism evidence="1">
    <name type="scientific">Terrestrivirus sp</name>
    <dbReference type="NCBI Taxonomy" id="2487775"/>
    <lineage>
        <taxon>Viruses</taxon>
        <taxon>Varidnaviria</taxon>
        <taxon>Bamfordvirae</taxon>
        <taxon>Nucleocytoviricota</taxon>
        <taxon>Megaviricetes</taxon>
        <taxon>Imitervirales</taxon>
        <taxon>Mimiviridae</taxon>
        <taxon>Klosneuvirinae</taxon>
    </lineage>
</organism>
<evidence type="ECO:0000313" key="1">
    <source>
        <dbReference type="EMBL" id="AYV75436.1"/>
    </source>
</evidence>
<protein>
    <submittedName>
        <fullName evidence="1">Uncharacterized protein</fullName>
    </submittedName>
</protein>
<reference evidence="1" key="1">
    <citation type="submission" date="2018-10" db="EMBL/GenBank/DDBJ databases">
        <title>Hidden diversity of soil giant viruses.</title>
        <authorList>
            <person name="Schulz F."/>
            <person name="Alteio L."/>
            <person name="Goudeau D."/>
            <person name="Ryan E.M."/>
            <person name="Malmstrom R.R."/>
            <person name="Blanchard J."/>
            <person name="Woyke T."/>
        </authorList>
    </citation>
    <scope>NUCLEOTIDE SEQUENCE</scope>
    <source>
        <strain evidence="1">TEV1</strain>
    </source>
</reference>
<sequence>MVFFAIQKLDQRIDINDTTVQYDTVVYADTDVNLNQNGSITFKHDDIYNVDVNLSLLLGSDEAARITCKLNGVNIPGAGLNINIGSTSTANRASNFVVKACKGDILSVTGTSSFGVQANVNNSNGAESSLRISRS</sequence>